<evidence type="ECO:0000313" key="4">
    <source>
        <dbReference type="Proteomes" id="UP001604282"/>
    </source>
</evidence>
<protein>
    <recommendedName>
        <fullName evidence="5">Secreted protein</fullName>
    </recommendedName>
</protein>
<proteinExistence type="predicted"/>
<gene>
    <name evidence="3" type="ORF">ACGFYS_33060</name>
</gene>
<sequence length="146" mass="14833">MQPRQNHPAPAATTPPAPRGRTAAVAVPLLLGLVLGAGGVGAAWALTSGSGTPAAGTPAADARAACRALEGFDEAKYVDRGPAGETAVNRYAAAGTLSAAAAAGDPAYKELAETIRRSQDRHQQVFDFDATVRKDLARARALCADL</sequence>
<name>A0ABW7C5S7_9ACTN</name>
<dbReference type="EMBL" id="JBICZW010000034">
    <property type="protein sequence ID" value="MFG3193756.1"/>
    <property type="molecule type" value="Genomic_DNA"/>
</dbReference>
<evidence type="ECO:0000256" key="2">
    <source>
        <dbReference type="SAM" id="Phobius"/>
    </source>
</evidence>
<feature type="transmembrane region" description="Helical" evidence="2">
    <location>
        <begin position="23"/>
        <end position="46"/>
    </location>
</feature>
<keyword evidence="2" id="KW-0812">Transmembrane</keyword>
<accession>A0ABW7C5S7</accession>
<feature type="region of interest" description="Disordered" evidence="1">
    <location>
        <begin position="1"/>
        <end position="20"/>
    </location>
</feature>
<evidence type="ECO:0000313" key="3">
    <source>
        <dbReference type="EMBL" id="MFG3193756.1"/>
    </source>
</evidence>
<keyword evidence="2" id="KW-1133">Transmembrane helix</keyword>
<evidence type="ECO:0000256" key="1">
    <source>
        <dbReference type="SAM" id="MobiDB-lite"/>
    </source>
</evidence>
<evidence type="ECO:0008006" key="5">
    <source>
        <dbReference type="Google" id="ProtNLM"/>
    </source>
</evidence>
<organism evidence="3 4">
    <name type="scientific">Streptomyces omiyaensis</name>
    <dbReference type="NCBI Taxonomy" id="68247"/>
    <lineage>
        <taxon>Bacteria</taxon>
        <taxon>Bacillati</taxon>
        <taxon>Actinomycetota</taxon>
        <taxon>Actinomycetes</taxon>
        <taxon>Kitasatosporales</taxon>
        <taxon>Streptomycetaceae</taxon>
        <taxon>Streptomyces</taxon>
    </lineage>
</organism>
<dbReference type="RefSeq" id="WP_189849906.1">
    <property type="nucleotide sequence ID" value="NZ_BMVV01000009.1"/>
</dbReference>
<dbReference type="Proteomes" id="UP001604282">
    <property type="component" value="Unassembled WGS sequence"/>
</dbReference>
<reference evidence="3 4" key="1">
    <citation type="submission" date="2024-10" db="EMBL/GenBank/DDBJ databases">
        <title>The Natural Products Discovery Center: Release of the First 8490 Sequenced Strains for Exploring Actinobacteria Biosynthetic Diversity.</title>
        <authorList>
            <person name="Kalkreuter E."/>
            <person name="Kautsar S.A."/>
            <person name="Yang D."/>
            <person name="Bader C.D."/>
            <person name="Teijaro C.N."/>
            <person name="Fluegel L."/>
            <person name="Davis C.M."/>
            <person name="Simpson J.R."/>
            <person name="Lauterbach L."/>
            <person name="Steele A.D."/>
            <person name="Gui C."/>
            <person name="Meng S."/>
            <person name="Li G."/>
            <person name="Viehrig K."/>
            <person name="Ye F."/>
            <person name="Su P."/>
            <person name="Kiefer A.F."/>
            <person name="Nichols A."/>
            <person name="Cepeda A.J."/>
            <person name="Yan W."/>
            <person name="Fan B."/>
            <person name="Jiang Y."/>
            <person name="Adhikari A."/>
            <person name="Zheng C.-J."/>
            <person name="Schuster L."/>
            <person name="Cowan T.M."/>
            <person name="Smanski M.J."/>
            <person name="Chevrette M.G."/>
            <person name="De Carvalho L.P.S."/>
            <person name="Shen B."/>
        </authorList>
    </citation>
    <scope>NUCLEOTIDE SEQUENCE [LARGE SCALE GENOMIC DNA]</scope>
    <source>
        <strain evidence="3 4">NPDC048229</strain>
    </source>
</reference>
<keyword evidence="2" id="KW-0472">Membrane</keyword>
<comment type="caution">
    <text evidence="3">The sequence shown here is derived from an EMBL/GenBank/DDBJ whole genome shotgun (WGS) entry which is preliminary data.</text>
</comment>
<keyword evidence="4" id="KW-1185">Reference proteome</keyword>